<dbReference type="Gene3D" id="1.10.510.10">
    <property type="entry name" value="Transferase(Phosphotransferase) domain 1"/>
    <property type="match status" value="1"/>
</dbReference>
<reference evidence="10" key="1">
    <citation type="submission" date="2016-10" db="EMBL/GenBank/DDBJ databases">
        <authorList>
            <person name="Varghese N."/>
            <person name="Submissions S."/>
        </authorList>
    </citation>
    <scope>NUCLEOTIDE SEQUENCE [LARGE SCALE GENOMIC DNA]</scope>
    <source>
        <strain evidence="10">ATCC 25963</strain>
    </source>
</reference>
<dbReference type="InterPro" id="IPR008271">
    <property type="entry name" value="Ser/Thr_kinase_AS"/>
</dbReference>
<dbReference type="Gene3D" id="3.30.200.20">
    <property type="entry name" value="Phosphorylase Kinase, domain 1"/>
    <property type="match status" value="1"/>
</dbReference>
<dbReference type="Pfam" id="PF13424">
    <property type="entry name" value="TPR_12"/>
    <property type="match status" value="4"/>
</dbReference>
<keyword evidence="1" id="KW-0677">Repeat</keyword>
<feature type="region of interest" description="Disordered" evidence="7">
    <location>
        <begin position="1"/>
        <end position="46"/>
    </location>
</feature>
<sequence length="1063" mass="114831">MISNSDETVPPDAPPRLALSTGGVPASDDTRTGEEAPRRGEHDADPDRGTIIKRYIVLYKLGAGGMGIVLAAYDPELDRKVALKLLRPRAHAGADLMHASIRLHREALALARLNHGNIVAVHDVGIHRDRVFVAMEFVEGRTLGAWLRAETRGWREIVRVFEQAGRGLAHAHEKGLVHRDFKPDNLMIGADGRVRVMDFGIARTDDGDPDDGRTAPNDALVASNGVLAAPLTHTGTLLGTPAYMSPEQLRGEQATAHSDQFSFCVALYEALYGERPFAGDSLAELAAAVAHGRLRAPSRAGSVPGWLRAAVVRGLAAERERRWPAMPALLAALADDPLPGRRRRALGGVTAVLLGFGVYSGFAAMQADGRACAGMADRLIGIWDMDRRAAIERAIVGKNVSYAQDTWERVGSLLDDYTERWVAMRTEACEATRRGEQSGELLDLRMACFDDRLAHVRTTLDQLAAADATVVKQAVSVVLGLPRLERCADKEALTAEVRPPEDPVTALKVAALDQRLVEAEAMERAGKIGDGLVVAEQVALSAETLAYEPLRARALLRRGSLLARDGDFKNAEERLAEAFHAAIASRMTSQAALAAARLVEVVGVRLARFQDGRRWGEHADSLTRAAASDELRGLYFHHAGTLAWQDGKYVEARELLDRALALREKVLGPDHPDTSTTLANLGNLSLATGDRDAARVFHERSLAIKERALGPNHPDVARSLVGLGIATESYAASHRHLERALAVSEAAFGPDHPDVGNALLHLGVLASAEGKLDESRDYYERALANQERSLGRDQASVATILHNLGEITAAIGHYAEARGYHERAFAITEKGLGPEHSKFADSLCYLGNMATLEGKFAEARQYHERALAIMEKATGSEHVVIPLLGLGDVAFAEGKFAEARGYFARALPIWEKSRGPDSRRVADVQVRLGHVATSEGHHDEARAGLERALAVYEGTLAPDHPDIAAALLPLGKALIGEGKPVAAVPLLERALAIRGAREGDPVDLAELRFTLARALWDSPDGQGRDRTRAWELARLARPPLATAGERTARTLDALDAWVRARPG</sequence>
<evidence type="ECO:0000256" key="3">
    <source>
        <dbReference type="ARBA" id="ARBA00022803"/>
    </source>
</evidence>
<evidence type="ECO:0000259" key="8">
    <source>
        <dbReference type="PROSITE" id="PS50011"/>
    </source>
</evidence>
<protein>
    <submittedName>
        <fullName evidence="9">Serine/threonine protein kinase</fullName>
    </submittedName>
</protein>
<dbReference type="InterPro" id="IPR011990">
    <property type="entry name" value="TPR-like_helical_dom_sf"/>
</dbReference>
<dbReference type="GO" id="GO:0005524">
    <property type="term" value="F:ATP binding"/>
    <property type="evidence" value="ECO:0007669"/>
    <property type="project" value="UniProtKB-UniRule"/>
</dbReference>
<evidence type="ECO:0000256" key="5">
    <source>
        <dbReference type="PROSITE-ProRule" id="PRU00339"/>
    </source>
</evidence>
<dbReference type="SUPFAM" id="SSF56112">
    <property type="entry name" value="Protein kinase-like (PK-like)"/>
    <property type="match status" value="1"/>
</dbReference>
<evidence type="ECO:0000256" key="7">
    <source>
        <dbReference type="SAM" id="MobiDB-lite"/>
    </source>
</evidence>
<dbReference type="PROSITE" id="PS50005">
    <property type="entry name" value="TPR"/>
    <property type="match status" value="1"/>
</dbReference>
<organism evidence="9 10">
    <name type="scientific">Nannocystis exedens</name>
    <dbReference type="NCBI Taxonomy" id="54"/>
    <lineage>
        <taxon>Bacteria</taxon>
        <taxon>Pseudomonadati</taxon>
        <taxon>Myxococcota</taxon>
        <taxon>Polyangia</taxon>
        <taxon>Nannocystales</taxon>
        <taxon>Nannocystaceae</taxon>
        <taxon>Nannocystis</taxon>
    </lineage>
</organism>
<accession>A0A1I2I8R1</accession>
<dbReference type="GO" id="GO:0004674">
    <property type="term" value="F:protein serine/threonine kinase activity"/>
    <property type="evidence" value="ECO:0007669"/>
    <property type="project" value="UniProtKB-KW"/>
</dbReference>
<dbReference type="PROSITE" id="PS00107">
    <property type="entry name" value="PROTEIN_KINASE_ATP"/>
    <property type="match status" value="1"/>
</dbReference>
<evidence type="ECO:0000313" key="10">
    <source>
        <dbReference type="Proteomes" id="UP000199400"/>
    </source>
</evidence>
<dbReference type="PROSITE" id="PS50011">
    <property type="entry name" value="PROTEIN_KINASE_DOM"/>
    <property type="match status" value="1"/>
</dbReference>
<gene>
    <name evidence="9" type="ORF">SAMN02745121_08480</name>
</gene>
<keyword evidence="9" id="KW-0418">Kinase</keyword>
<dbReference type="InterPro" id="IPR019734">
    <property type="entry name" value="TPR_rpt"/>
</dbReference>
<feature type="binding site" evidence="6">
    <location>
        <position position="84"/>
    </location>
    <ligand>
        <name>ATP</name>
        <dbReference type="ChEBI" id="CHEBI:30616"/>
    </ligand>
</feature>
<dbReference type="PROSITE" id="PS00108">
    <property type="entry name" value="PROTEIN_KINASE_ST"/>
    <property type="match status" value="1"/>
</dbReference>
<dbReference type="Pfam" id="PF00069">
    <property type="entry name" value="Pkinase"/>
    <property type="match status" value="1"/>
</dbReference>
<dbReference type="SMART" id="SM00028">
    <property type="entry name" value="TPR"/>
    <property type="match status" value="9"/>
</dbReference>
<evidence type="ECO:0000256" key="1">
    <source>
        <dbReference type="ARBA" id="ARBA00022737"/>
    </source>
</evidence>
<dbReference type="STRING" id="54.SAMN02745121_08480"/>
<dbReference type="Gene3D" id="1.25.40.10">
    <property type="entry name" value="Tetratricopeptide repeat domain"/>
    <property type="match status" value="3"/>
</dbReference>
<name>A0A1I2I8R1_9BACT</name>
<dbReference type="OrthoDB" id="5417479at2"/>
<keyword evidence="3 5" id="KW-0802">TPR repeat</keyword>
<keyword evidence="10" id="KW-1185">Reference proteome</keyword>
<dbReference type="AlphaFoldDB" id="A0A1I2I8R1"/>
<dbReference type="InterPro" id="IPR011009">
    <property type="entry name" value="Kinase-like_dom_sf"/>
</dbReference>
<dbReference type="EMBL" id="FOMX01000057">
    <property type="protein sequence ID" value="SFF37970.1"/>
    <property type="molecule type" value="Genomic_DNA"/>
</dbReference>
<keyword evidence="9" id="KW-0808">Transferase</keyword>
<dbReference type="SUPFAM" id="SSF48452">
    <property type="entry name" value="TPR-like"/>
    <property type="match status" value="3"/>
</dbReference>
<evidence type="ECO:0000313" key="9">
    <source>
        <dbReference type="EMBL" id="SFF37970.1"/>
    </source>
</evidence>
<keyword evidence="9" id="KW-0723">Serine/threonine-protein kinase</keyword>
<keyword evidence="4 6" id="KW-0067">ATP-binding</keyword>
<dbReference type="Proteomes" id="UP000199400">
    <property type="component" value="Unassembled WGS sequence"/>
</dbReference>
<dbReference type="InterPro" id="IPR000719">
    <property type="entry name" value="Prot_kinase_dom"/>
</dbReference>
<evidence type="ECO:0000256" key="4">
    <source>
        <dbReference type="ARBA" id="ARBA00022840"/>
    </source>
</evidence>
<dbReference type="Pfam" id="PF13374">
    <property type="entry name" value="TPR_10"/>
    <property type="match status" value="1"/>
</dbReference>
<keyword evidence="2 6" id="KW-0547">Nucleotide-binding</keyword>
<feature type="repeat" description="TPR" evidence="5">
    <location>
        <begin position="756"/>
        <end position="789"/>
    </location>
</feature>
<proteinExistence type="predicted"/>
<dbReference type="CDD" id="cd14014">
    <property type="entry name" value="STKc_PknB_like"/>
    <property type="match status" value="1"/>
</dbReference>
<dbReference type="PANTHER" id="PTHR45641">
    <property type="entry name" value="TETRATRICOPEPTIDE REPEAT PROTEIN (AFU_ORTHOLOGUE AFUA_6G03870)"/>
    <property type="match status" value="1"/>
</dbReference>
<evidence type="ECO:0000256" key="2">
    <source>
        <dbReference type="ARBA" id="ARBA00022741"/>
    </source>
</evidence>
<feature type="compositionally biased region" description="Basic and acidic residues" evidence="7">
    <location>
        <begin position="28"/>
        <end position="46"/>
    </location>
</feature>
<dbReference type="InterPro" id="IPR017441">
    <property type="entry name" value="Protein_kinase_ATP_BS"/>
</dbReference>
<feature type="domain" description="Protein kinase" evidence="8">
    <location>
        <begin position="55"/>
        <end position="339"/>
    </location>
</feature>
<dbReference type="PANTHER" id="PTHR45641:SF19">
    <property type="entry name" value="NEPHROCYSTIN-3"/>
    <property type="match status" value="1"/>
</dbReference>
<evidence type="ECO:0000256" key="6">
    <source>
        <dbReference type="PROSITE-ProRule" id="PRU10141"/>
    </source>
</evidence>